<dbReference type="Proteomes" id="UP000249898">
    <property type="component" value="Chromosome"/>
</dbReference>
<dbReference type="NCBIfam" id="TIGR02492">
    <property type="entry name" value="flgK_ends"/>
    <property type="match status" value="1"/>
</dbReference>
<keyword evidence="10" id="KW-0969">Cilium</keyword>
<keyword evidence="10" id="KW-0966">Cell projection</keyword>
<evidence type="ECO:0000256" key="7">
    <source>
        <dbReference type="SAM" id="MobiDB-lite"/>
    </source>
</evidence>
<keyword evidence="5" id="KW-0964">Secreted</keyword>
<proteinExistence type="inferred from homology"/>
<evidence type="ECO:0000256" key="2">
    <source>
        <dbReference type="ARBA" id="ARBA00004613"/>
    </source>
</evidence>
<sequence>MSSNLYSIGLSGLQSSNARINTTGQNTSNVDTEGYSRQRTDTTSSPVGGVVLRDTSRLVDNFVSSQVRSDTSTFSYYDTYHSMISTSDSLLAEDSISLNTYLNNSFDALQTVNNDPTSSSLRQLAHSSLNNLVQQYHTLSGVVSDQEGLVDAQLASSLGDLNTITAKISNLNEQILRQEGISISPANELRDQQELLAKDLSKYLDIKAQFNDKGLMTIQLANGQPLVMDQFPTELKVSPNPLHPKKIDLVVSFGDYEVGLKTQGLGGSVGGLIDYRSEFSVYADRTLGQHAIALADAMNTQNRKGLDADGQFGKDLFSLGDINVYSTADNLNKAKDISVRVSAGKSAKITKDTYELNRTDDNLFSIKKINAEGKSTDKAITFDPSLLQKDNNGYFKIDELGLDIRLDGIDKIDKDDIFQFTPTEGAAATLGLASRNGEAIALSAPIGVSTGSDNLSDARISLTSVTNTDPETSAFSSDGSLYPSAPHKIYFTSPSSYVVQNSSGVELAKVENVIEFSNLLEKAGLSNEAGFDVSVSSMPKRGDEFSVGTDNIGQSDNFNGLALADLQNQSLIDGKATLVKSFSGFISYVGSKTAEIEGHADSSEIVMNESIARRDRLSAVSLDEEAVNLLKYQQSYSASAQVVTAARTTFETLLGIMR</sequence>
<dbReference type="RefSeq" id="WP_112136962.1">
    <property type="nucleotide sequence ID" value="NZ_CP016181.1"/>
</dbReference>
<comment type="subcellular location">
    <subcellularLocation>
        <location evidence="1">Bacterial flagellum</location>
    </subcellularLocation>
    <subcellularLocation>
        <location evidence="2">Secreted</location>
    </subcellularLocation>
</comment>
<evidence type="ECO:0000313" key="10">
    <source>
        <dbReference type="EMBL" id="AWX99840.1"/>
    </source>
</evidence>
<feature type="domain" description="Flagellar basal-body/hook protein C-terminal" evidence="8">
    <location>
        <begin position="618"/>
        <end position="654"/>
    </location>
</feature>
<comment type="similarity">
    <text evidence="3">Belongs to the flagella basal body rod proteins family.</text>
</comment>
<dbReference type="GO" id="GO:0005576">
    <property type="term" value="C:extracellular region"/>
    <property type="evidence" value="ECO:0007669"/>
    <property type="project" value="UniProtKB-SubCell"/>
</dbReference>
<organism evidence="10 11">
    <name type="scientific">Marinomonas primoryensis</name>
    <dbReference type="NCBI Taxonomy" id="178399"/>
    <lineage>
        <taxon>Bacteria</taxon>
        <taxon>Pseudomonadati</taxon>
        <taxon>Pseudomonadota</taxon>
        <taxon>Gammaproteobacteria</taxon>
        <taxon>Oceanospirillales</taxon>
        <taxon>Oceanospirillaceae</taxon>
        <taxon>Marinomonas</taxon>
    </lineage>
</organism>
<name>A0A2Z4PQF6_9GAMM</name>
<dbReference type="Pfam" id="PF06429">
    <property type="entry name" value="Flg_bbr_C"/>
    <property type="match status" value="1"/>
</dbReference>
<gene>
    <name evidence="10" type="ORF">A8139_07405</name>
</gene>
<dbReference type="EMBL" id="CP016181">
    <property type="protein sequence ID" value="AWX99840.1"/>
    <property type="molecule type" value="Genomic_DNA"/>
</dbReference>
<reference evidence="10 11" key="1">
    <citation type="submission" date="2016-06" db="EMBL/GenBank/DDBJ databases">
        <title>The sequenced genome of the ice-adhering bacterium Marinomonas primoryensis, from Antarctica.</title>
        <authorList>
            <person name="Graham L."/>
            <person name="Vance T.D.R."/>
            <person name="Davies P.L."/>
        </authorList>
    </citation>
    <scope>NUCLEOTIDE SEQUENCE [LARGE SCALE GENOMIC DNA]</scope>
    <source>
        <strain evidence="10 11">AceL</strain>
    </source>
</reference>
<dbReference type="SUPFAM" id="SSF64518">
    <property type="entry name" value="Phase 1 flagellin"/>
    <property type="match status" value="1"/>
</dbReference>
<evidence type="ECO:0000256" key="3">
    <source>
        <dbReference type="ARBA" id="ARBA00009677"/>
    </source>
</evidence>
<evidence type="ECO:0000259" key="9">
    <source>
        <dbReference type="Pfam" id="PF22638"/>
    </source>
</evidence>
<dbReference type="InterPro" id="IPR002371">
    <property type="entry name" value="FlgK"/>
</dbReference>
<dbReference type="InterPro" id="IPR010930">
    <property type="entry name" value="Flg_bb/hook_C_dom"/>
</dbReference>
<dbReference type="Pfam" id="PF22638">
    <property type="entry name" value="FlgK_D1"/>
    <property type="match status" value="1"/>
</dbReference>
<dbReference type="GO" id="GO:0005198">
    <property type="term" value="F:structural molecule activity"/>
    <property type="evidence" value="ECO:0007669"/>
    <property type="project" value="InterPro"/>
</dbReference>
<evidence type="ECO:0000256" key="1">
    <source>
        <dbReference type="ARBA" id="ARBA00004365"/>
    </source>
</evidence>
<dbReference type="GO" id="GO:0009424">
    <property type="term" value="C:bacterial-type flagellum hook"/>
    <property type="evidence" value="ECO:0007669"/>
    <property type="project" value="InterPro"/>
</dbReference>
<evidence type="ECO:0000259" key="8">
    <source>
        <dbReference type="Pfam" id="PF06429"/>
    </source>
</evidence>
<dbReference type="AlphaFoldDB" id="A0A2Z4PQF6"/>
<dbReference type="OrthoDB" id="9802553at2"/>
<protein>
    <recommendedName>
        <fullName evidence="4">Flagellar hook-associated protein 1</fullName>
    </recommendedName>
</protein>
<dbReference type="PANTHER" id="PTHR30033">
    <property type="entry name" value="FLAGELLAR HOOK-ASSOCIATED PROTEIN 1"/>
    <property type="match status" value="1"/>
</dbReference>
<dbReference type="PANTHER" id="PTHR30033:SF1">
    <property type="entry name" value="FLAGELLAR HOOK-ASSOCIATED PROTEIN 1"/>
    <property type="match status" value="1"/>
</dbReference>
<feature type="domain" description="Flagellar hook-associated protein FlgK helical" evidence="9">
    <location>
        <begin position="86"/>
        <end position="317"/>
    </location>
</feature>
<feature type="compositionally biased region" description="Polar residues" evidence="7">
    <location>
        <begin position="19"/>
        <end position="33"/>
    </location>
</feature>
<dbReference type="InterPro" id="IPR053927">
    <property type="entry name" value="FlgK_helical"/>
</dbReference>
<keyword evidence="10" id="KW-0282">Flagellum</keyword>
<evidence type="ECO:0000256" key="4">
    <source>
        <dbReference type="ARBA" id="ARBA00016244"/>
    </source>
</evidence>
<evidence type="ECO:0000256" key="5">
    <source>
        <dbReference type="ARBA" id="ARBA00022525"/>
    </source>
</evidence>
<accession>A0A2Z4PQF6</accession>
<dbReference type="PRINTS" id="PR01005">
    <property type="entry name" value="FLGHOOKAP1"/>
</dbReference>
<dbReference type="GO" id="GO:0044780">
    <property type="term" value="P:bacterial-type flagellum assembly"/>
    <property type="evidence" value="ECO:0007669"/>
    <property type="project" value="InterPro"/>
</dbReference>
<feature type="region of interest" description="Disordered" evidence="7">
    <location>
        <begin position="19"/>
        <end position="49"/>
    </location>
</feature>
<evidence type="ECO:0000256" key="6">
    <source>
        <dbReference type="ARBA" id="ARBA00023143"/>
    </source>
</evidence>
<evidence type="ECO:0000313" key="11">
    <source>
        <dbReference type="Proteomes" id="UP000249898"/>
    </source>
</evidence>
<keyword evidence="6" id="KW-0975">Bacterial flagellum</keyword>